<sequence>QSPIVCPVCNFSIGDESIRDEANQLLPTILAYGPTGQFILKSTDTMKGRGSLVNERLYFLNCSEYLLQTSKHLELALKTEGICDEYLQDIVMERRRLLKRCHAYISTENEYYAAKDRIYAAVELTAAAASSDSNDRPSAEDDVRDETDQELLMIDDIEIIEEILDDTVVKLLEGSEFVDHMAQQLILADEHLLHFSKILFDSLDSGEIEDGIDVVIFDRNEALNVCQELSESMENHLAMHNRIDGAESPTVVDDGAAAPDDASTNVEDSIVCCICFDAISEKKRSVKFNNCPHVFHRFCATS</sequence>
<evidence type="ECO:0000313" key="1">
    <source>
        <dbReference type="EMBL" id="GMS88061.1"/>
    </source>
</evidence>
<dbReference type="AlphaFoldDB" id="A0AAV5SXL5"/>
<dbReference type="Gene3D" id="3.30.40.10">
    <property type="entry name" value="Zinc/RING finger domain, C3HC4 (zinc finger)"/>
    <property type="match status" value="1"/>
</dbReference>
<gene>
    <name evidence="1" type="ORF">PENTCL1PPCAC_10236</name>
</gene>
<dbReference type="InterPro" id="IPR013083">
    <property type="entry name" value="Znf_RING/FYVE/PHD"/>
</dbReference>
<evidence type="ECO:0000313" key="2">
    <source>
        <dbReference type="Proteomes" id="UP001432027"/>
    </source>
</evidence>
<evidence type="ECO:0008006" key="3">
    <source>
        <dbReference type="Google" id="ProtNLM"/>
    </source>
</evidence>
<name>A0AAV5SXL5_9BILA</name>
<dbReference type="SUPFAM" id="SSF57850">
    <property type="entry name" value="RING/U-box"/>
    <property type="match status" value="1"/>
</dbReference>
<dbReference type="Proteomes" id="UP001432027">
    <property type="component" value="Unassembled WGS sequence"/>
</dbReference>
<protein>
    <recommendedName>
        <fullName evidence="3">RING-type domain-containing protein</fullName>
    </recommendedName>
</protein>
<comment type="caution">
    <text evidence="1">The sequence shown here is derived from an EMBL/GenBank/DDBJ whole genome shotgun (WGS) entry which is preliminary data.</text>
</comment>
<feature type="non-terminal residue" evidence="1">
    <location>
        <position position="1"/>
    </location>
</feature>
<accession>A0AAV5SXL5</accession>
<proteinExistence type="predicted"/>
<reference evidence="1" key="1">
    <citation type="submission" date="2023-10" db="EMBL/GenBank/DDBJ databases">
        <title>Genome assembly of Pristionchus species.</title>
        <authorList>
            <person name="Yoshida K."/>
            <person name="Sommer R.J."/>
        </authorList>
    </citation>
    <scope>NUCLEOTIDE SEQUENCE</scope>
    <source>
        <strain evidence="1">RS0144</strain>
    </source>
</reference>
<dbReference type="EMBL" id="BTSX01000003">
    <property type="protein sequence ID" value="GMS88061.1"/>
    <property type="molecule type" value="Genomic_DNA"/>
</dbReference>
<keyword evidence="2" id="KW-1185">Reference proteome</keyword>
<organism evidence="1 2">
    <name type="scientific">Pristionchus entomophagus</name>
    <dbReference type="NCBI Taxonomy" id="358040"/>
    <lineage>
        <taxon>Eukaryota</taxon>
        <taxon>Metazoa</taxon>
        <taxon>Ecdysozoa</taxon>
        <taxon>Nematoda</taxon>
        <taxon>Chromadorea</taxon>
        <taxon>Rhabditida</taxon>
        <taxon>Rhabditina</taxon>
        <taxon>Diplogasteromorpha</taxon>
        <taxon>Diplogasteroidea</taxon>
        <taxon>Neodiplogasteridae</taxon>
        <taxon>Pristionchus</taxon>
    </lineage>
</organism>